<protein>
    <submittedName>
        <fullName evidence="1">Uncharacterized protein</fullName>
    </submittedName>
</protein>
<accession>A0A7X6R1S8</accession>
<proteinExistence type="predicted"/>
<evidence type="ECO:0000313" key="1">
    <source>
        <dbReference type="EMBL" id="NKY25526.1"/>
    </source>
</evidence>
<gene>
    <name evidence="1" type="ORF">HGB38_04650</name>
</gene>
<reference evidence="1 2" key="1">
    <citation type="submission" date="2020-04" db="EMBL/GenBank/DDBJ databases">
        <title>MicrobeNet Type strains.</title>
        <authorList>
            <person name="Nicholson A.C."/>
        </authorList>
    </citation>
    <scope>NUCLEOTIDE SEQUENCE [LARGE SCALE GENOMIC DNA]</scope>
    <source>
        <strain evidence="1 2">DSM 44956</strain>
    </source>
</reference>
<organism evidence="1 2">
    <name type="scientific">Nocardia gamkensis</name>
    <dbReference type="NCBI Taxonomy" id="352869"/>
    <lineage>
        <taxon>Bacteria</taxon>
        <taxon>Bacillati</taxon>
        <taxon>Actinomycetota</taxon>
        <taxon>Actinomycetes</taxon>
        <taxon>Mycobacteriales</taxon>
        <taxon>Nocardiaceae</taxon>
        <taxon>Nocardia</taxon>
    </lineage>
</organism>
<evidence type="ECO:0000313" key="2">
    <source>
        <dbReference type="Proteomes" id="UP000540698"/>
    </source>
</evidence>
<dbReference type="AlphaFoldDB" id="A0A7X6R1S8"/>
<keyword evidence="2" id="KW-1185">Reference proteome</keyword>
<name>A0A7X6R1S8_9NOCA</name>
<dbReference type="EMBL" id="JAAXOS010000002">
    <property type="protein sequence ID" value="NKY25526.1"/>
    <property type="molecule type" value="Genomic_DNA"/>
</dbReference>
<sequence>MMKDLRHIHIGSGALRLDYQTGATQARNVADELAQYCPRLTMTVDDNVREDLPLLPYAALRD</sequence>
<dbReference type="Proteomes" id="UP000540698">
    <property type="component" value="Unassembled WGS sequence"/>
</dbReference>
<dbReference type="RefSeq" id="WP_062975890.1">
    <property type="nucleotide sequence ID" value="NZ_JAAXOS010000002.1"/>
</dbReference>
<comment type="caution">
    <text evidence="1">The sequence shown here is derived from an EMBL/GenBank/DDBJ whole genome shotgun (WGS) entry which is preliminary data.</text>
</comment>